<dbReference type="EMBL" id="JBJIAA010000013">
    <property type="protein sequence ID" value="MFL0251968.1"/>
    <property type="molecule type" value="Genomic_DNA"/>
</dbReference>
<organism evidence="1 2">
    <name type="scientific">Clostridium neuense</name>
    <dbReference type="NCBI Taxonomy" id="1728934"/>
    <lineage>
        <taxon>Bacteria</taxon>
        <taxon>Bacillati</taxon>
        <taxon>Bacillota</taxon>
        <taxon>Clostridia</taxon>
        <taxon>Eubacteriales</taxon>
        <taxon>Clostridiaceae</taxon>
        <taxon>Clostridium</taxon>
    </lineage>
</organism>
<name>A0ABW8THM2_9CLOT</name>
<gene>
    <name evidence="1" type="ORF">ACJDT4_16230</name>
</gene>
<sequence>MDEFIKEMTKYEDGIDLIVEYNDGVVILAKENGIHESDNGLDMDEEGYEEFYACLLRIVKILEPKNYSGKLKEGGLTEIYLNAPIIEVRLTDGSIVWTRREI</sequence>
<accession>A0ABW8THM2</accession>
<evidence type="ECO:0000313" key="1">
    <source>
        <dbReference type="EMBL" id="MFL0251968.1"/>
    </source>
</evidence>
<dbReference type="Proteomes" id="UP001623592">
    <property type="component" value="Unassembled WGS sequence"/>
</dbReference>
<dbReference type="RefSeq" id="WP_406788616.1">
    <property type="nucleotide sequence ID" value="NZ_JBJIAA010000013.1"/>
</dbReference>
<comment type="caution">
    <text evidence="1">The sequence shown here is derived from an EMBL/GenBank/DDBJ whole genome shotgun (WGS) entry which is preliminary data.</text>
</comment>
<proteinExistence type="predicted"/>
<evidence type="ECO:0000313" key="2">
    <source>
        <dbReference type="Proteomes" id="UP001623592"/>
    </source>
</evidence>
<reference evidence="1 2" key="1">
    <citation type="submission" date="2024-11" db="EMBL/GenBank/DDBJ databases">
        <authorList>
            <person name="Heng Y.C."/>
            <person name="Lim A.C.H."/>
            <person name="Lee J.K.Y."/>
            <person name="Kittelmann S."/>
        </authorList>
    </citation>
    <scope>NUCLEOTIDE SEQUENCE [LARGE SCALE GENOMIC DNA]</scope>
    <source>
        <strain evidence="1 2">WILCCON 0114</strain>
    </source>
</reference>
<keyword evidence="2" id="KW-1185">Reference proteome</keyword>
<protein>
    <submittedName>
        <fullName evidence="1">Uncharacterized protein</fullName>
    </submittedName>
</protein>